<dbReference type="SUPFAM" id="SSF52540">
    <property type="entry name" value="P-loop containing nucleoside triphosphate hydrolases"/>
    <property type="match status" value="1"/>
</dbReference>
<dbReference type="NCBIfam" id="NF010068">
    <property type="entry name" value="PRK13548.1"/>
    <property type="match status" value="1"/>
</dbReference>
<dbReference type="GO" id="GO:0005524">
    <property type="term" value="F:ATP binding"/>
    <property type="evidence" value="ECO:0007669"/>
    <property type="project" value="UniProtKB-KW"/>
</dbReference>
<dbReference type="EMBL" id="CP002045">
    <property type="protein sequence ID" value="ADH92366.1"/>
    <property type="molecule type" value="Genomic_DNA"/>
</dbReference>
<evidence type="ECO:0000256" key="4">
    <source>
        <dbReference type="ARBA" id="ARBA00022967"/>
    </source>
</evidence>
<evidence type="ECO:0000256" key="3">
    <source>
        <dbReference type="ARBA" id="ARBA00022840"/>
    </source>
</evidence>
<dbReference type="Gene3D" id="3.40.50.300">
    <property type="entry name" value="P-loop containing nucleotide triphosphate hydrolases"/>
    <property type="match status" value="1"/>
</dbReference>
<name>D7BN67_ARCHD</name>
<dbReference type="CDD" id="cd03214">
    <property type="entry name" value="ABC_Iron-Siderophores_B12_Hemin"/>
    <property type="match status" value="1"/>
</dbReference>
<feature type="domain" description="ABC transporter" evidence="5">
    <location>
        <begin position="9"/>
        <end position="240"/>
    </location>
</feature>
<dbReference type="Proteomes" id="UP000000376">
    <property type="component" value="Chromosome"/>
</dbReference>
<dbReference type="KEGG" id="ahe:Arch_0631"/>
<evidence type="ECO:0000313" key="6">
    <source>
        <dbReference type="EMBL" id="ADH92366.1"/>
    </source>
</evidence>
<dbReference type="InterPro" id="IPR003439">
    <property type="entry name" value="ABC_transporter-like_ATP-bd"/>
</dbReference>
<dbReference type="AlphaFoldDB" id="D7BN67"/>
<dbReference type="InterPro" id="IPR027417">
    <property type="entry name" value="P-loop_NTPase"/>
</dbReference>
<dbReference type="RefSeq" id="WP_013169864.1">
    <property type="nucleotide sequence ID" value="NC_014218.1"/>
</dbReference>
<dbReference type="PROSITE" id="PS50893">
    <property type="entry name" value="ABC_TRANSPORTER_2"/>
    <property type="match status" value="1"/>
</dbReference>
<dbReference type="PANTHER" id="PTHR42794">
    <property type="entry name" value="HEMIN IMPORT ATP-BINDING PROTEIN HMUV"/>
    <property type="match status" value="1"/>
</dbReference>
<keyword evidence="2" id="KW-0547">Nucleotide-binding</keyword>
<dbReference type="Pfam" id="PF00005">
    <property type="entry name" value="ABC_tran"/>
    <property type="match status" value="1"/>
</dbReference>
<dbReference type="InterPro" id="IPR017871">
    <property type="entry name" value="ABC_transporter-like_CS"/>
</dbReference>
<keyword evidence="4" id="KW-1278">Translocase</keyword>
<dbReference type="STRING" id="644284.Arch_0631"/>
<accession>D7BN67</accession>
<proteinExistence type="predicted"/>
<dbReference type="SMART" id="SM00382">
    <property type="entry name" value="AAA"/>
    <property type="match status" value="1"/>
</dbReference>
<gene>
    <name evidence="6" type="ordered locus">Arch_0631</name>
</gene>
<dbReference type="PROSITE" id="PS00211">
    <property type="entry name" value="ABC_TRANSPORTER_1"/>
    <property type="match status" value="1"/>
</dbReference>
<dbReference type="PANTHER" id="PTHR42794:SF1">
    <property type="entry name" value="HEMIN IMPORT ATP-BINDING PROTEIN HMUV"/>
    <property type="match status" value="1"/>
</dbReference>
<organism evidence="6 7">
    <name type="scientific">Arcanobacterium haemolyticum (strain ATCC 9345 / DSM 20595 / CCM 5947 / CCUG 17215 / LMG 16163 / NBRC 15585 / NCTC 8452 / 11018)</name>
    <dbReference type="NCBI Taxonomy" id="644284"/>
    <lineage>
        <taxon>Bacteria</taxon>
        <taxon>Bacillati</taxon>
        <taxon>Actinomycetota</taxon>
        <taxon>Actinomycetes</taxon>
        <taxon>Actinomycetales</taxon>
        <taxon>Actinomycetaceae</taxon>
        <taxon>Arcanobacterium</taxon>
    </lineage>
</organism>
<evidence type="ECO:0000256" key="1">
    <source>
        <dbReference type="ARBA" id="ARBA00022448"/>
    </source>
</evidence>
<protein>
    <submittedName>
        <fullName evidence="6">ABC transporter related protein</fullName>
    </submittedName>
</protein>
<keyword evidence="1" id="KW-0813">Transport</keyword>
<keyword evidence="3" id="KW-0067">ATP-binding</keyword>
<dbReference type="FunFam" id="3.40.50.300:FF:000134">
    <property type="entry name" value="Iron-enterobactin ABC transporter ATP-binding protein"/>
    <property type="match status" value="1"/>
</dbReference>
<sequence>MSECFRSAVAAHRIDFAYGKRPILRDVSLDVRFGEVVGLLGPNGTGKSTLMAVMAGDVSAHSGYVEYQGKKVQDYGRKELARTRSVMPQVTEFPFSYTVRDIVAMGRHCWDTAPEEDDSIIDSSLEKTDICGYDERDVTRLSGGEKARVTFARVLTQQAGVVFLDEPTAALDIAHQERTMTVCRELADAGHAVVAVMHDLQLAGSYCDRIALMSEGRIVRLGTPTEVLTAQLLTDVYSWPIDVATVGDRIVVLPSRTHR</sequence>
<dbReference type="InterPro" id="IPR003593">
    <property type="entry name" value="AAA+_ATPase"/>
</dbReference>
<dbReference type="eggNOG" id="COG1120">
    <property type="taxonomic scope" value="Bacteria"/>
</dbReference>
<reference evidence="6 7" key="1">
    <citation type="journal article" date="2010" name="Stand. Genomic Sci.">
        <title>Complete genome sequence of Arcanobacterium haemolyticum type strain (11018).</title>
        <authorList>
            <person name="Yasawong M."/>
            <person name="Teshima H."/>
            <person name="Lapidus A."/>
            <person name="Nolan M."/>
            <person name="Lucas S."/>
            <person name="Glavina Del Rio T."/>
            <person name="Tice H."/>
            <person name="Cheng J."/>
            <person name="Bruce D."/>
            <person name="Detter C."/>
            <person name="Tapia R."/>
            <person name="Han C."/>
            <person name="Goodwin L."/>
            <person name="Pitluck S."/>
            <person name="Liolios K."/>
            <person name="Ivanova N."/>
            <person name="Mavromatis K."/>
            <person name="Mikhailova N."/>
            <person name="Pati A."/>
            <person name="Chen A."/>
            <person name="Palaniappan K."/>
            <person name="Land M."/>
            <person name="Hauser L."/>
            <person name="Chang Y."/>
            <person name="Jeffries C."/>
            <person name="Rohde M."/>
            <person name="Sikorski J."/>
            <person name="Pukall R."/>
            <person name="Goker M."/>
            <person name="Woyke T."/>
            <person name="Bristow J."/>
            <person name="Eisen J."/>
            <person name="Markowitz V."/>
            <person name="Hugenholtz P."/>
            <person name="Kyrpides N."/>
            <person name="Klenk H."/>
        </authorList>
    </citation>
    <scope>NUCLEOTIDE SEQUENCE [LARGE SCALE GENOMIC DNA]</scope>
    <source>
        <strain evidence="7">ATCC 9345 / DSM 20595 / CCUG 17215 / LMG 16163 / NBRC 15585 / NCTC 8452 / 11018</strain>
    </source>
</reference>
<dbReference type="GO" id="GO:0016887">
    <property type="term" value="F:ATP hydrolysis activity"/>
    <property type="evidence" value="ECO:0007669"/>
    <property type="project" value="InterPro"/>
</dbReference>
<evidence type="ECO:0000259" key="5">
    <source>
        <dbReference type="PROSITE" id="PS50893"/>
    </source>
</evidence>
<dbReference type="HOGENOM" id="CLU_000604_1_11_11"/>
<keyword evidence="7" id="KW-1185">Reference proteome</keyword>
<dbReference type="OrthoDB" id="3291337at2"/>
<evidence type="ECO:0000256" key="2">
    <source>
        <dbReference type="ARBA" id="ARBA00022741"/>
    </source>
</evidence>
<evidence type="ECO:0000313" key="7">
    <source>
        <dbReference type="Proteomes" id="UP000000376"/>
    </source>
</evidence>